<accession>A0A496PMR0</accession>
<dbReference type="RefSeq" id="WP_121484093.1">
    <property type="nucleotide sequence ID" value="NZ_QQXL01000001.1"/>
</dbReference>
<dbReference type="EMBL" id="QQXL01000001">
    <property type="protein sequence ID" value="RKW71830.1"/>
    <property type="molecule type" value="Genomic_DNA"/>
</dbReference>
<dbReference type="InterPro" id="IPR028939">
    <property type="entry name" value="P5C_Rdtase_cat_N"/>
</dbReference>
<dbReference type="InterPro" id="IPR036291">
    <property type="entry name" value="NAD(P)-bd_dom_sf"/>
</dbReference>
<dbReference type="GO" id="GO:0016491">
    <property type="term" value="F:oxidoreductase activity"/>
    <property type="evidence" value="ECO:0007669"/>
    <property type="project" value="UniProtKB-KW"/>
</dbReference>
<name>A0A496PMR0_9MICC</name>
<evidence type="ECO:0000256" key="1">
    <source>
        <dbReference type="ARBA" id="ARBA00023002"/>
    </source>
</evidence>
<evidence type="ECO:0000259" key="2">
    <source>
        <dbReference type="Pfam" id="PF03807"/>
    </source>
</evidence>
<dbReference type="Proteomes" id="UP000273119">
    <property type="component" value="Unassembled WGS sequence"/>
</dbReference>
<evidence type="ECO:0000313" key="3">
    <source>
        <dbReference type="EMBL" id="RKW71830.1"/>
    </source>
</evidence>
<keyword evidence="1" id="KW-0560">Oxidoreductase</keyword>
<feature type="domain" description="Pyrroline-5-carboxylate reductase catalytic N-terminal" evidence="2">
    <location>
        <begin position="24"/>
        <end position="123"/>
    </location>
</feature>
<dbReference type="Gene3D" id="3.40.50.720">
    <property type="entry name" value="NAD(P)-binding Rossmann-like Domain"/>
    <property type="match status" value="1"/>
</dbReference>
<protein>
    <recommendedName>
        <fullName evidence="2">Pyrroline-5-carboxylate reductase catalytic N-terminal domain-containing protein</fullName>
    </recommendedName>
</protein>
<dbReference type="AlphaFoldDB" id="A0A496PMR0"/>
<dbReference type="InterPro" id="IPR051267">
    <property type="entry name" value="STEAP_metalloreductase"/>
</dbReference>
<reference evidence="3 4" key="1">
    <citation type="submission" date="2018-07" db="EMBL/GenBank/DDBJ databases">
        <title>Arthrobacter sp. nov., isolated from raw cow's milk with high bacterial count.</title>
        <authorList>
            <person name="Hahne J."/>
            <person name="Isele D."/>
            <person name="Lipski A."/>
        </authorList>
    </citation>
    <scope>NUCLEOTIDE SEQUENCE [LARGE SCALE GENOMIC DNA]</scope>
    <source>
        <strain evidence="3 4">JZ R-183</strain>
    </source>
</reference>
<proteinExistence type="predicted"/>
<dbReference type="SUPFAM" id="SSF51735">
    <property type="entry name" value="NAD(P)-binding Rossmann-fold domains"/>
    <property type="match status" value="1"/>
</dbReference>
<keyword evidence="4" id="KW-1185">Reference proteome</keyword>
<comment type="caution">
    <text evidence="3">The sequence shown here is derived from an EMBL/GenBank/DDBJ whole genome shotgun (WGS) entry which is preliminary data.</text>
</comment>
<organism evidence="3 4">
    <name type="scientific">Galactobacter caseinivorans</name>
    <dbReference type="NCBI Taxonomy" id="2676123"/>
    <lineage>
        <taxon>Bacteria</taxon>
        <taxon>Bacillati</taxon>
        <taxon>Actinomycetota</taxon>
        <taxon>Actinomycetes</taxon>
        <taxon>Micrococcales</taxon>
        <taxon>Micrococcaceae</taxon>
        <taxon>Galactobacter</taxon>
    </lineage>
</organism>
<evidence type="ECO:0000313" key="4">
    <source>
        <dbReference type="Proteomes" id="UP000273119"/>
    </source>
</evidence>
<gene>
    <name evidence="3" type="ORF">DWQ67_03090</name>
</gene>
<dbReference type="Pfam" id="PF03807">
    <property type="entry name" value="F420_oxidored"/>
    <property type="match status" value="1"/>
</dbReference>
<dbReference type="PANTHER" id="PTHR14239">
    <property type="entry name" value="DUDULIN-RELATED"/>
    <property type="match status" value="1"/>
</dbReference>
<sequence>MTSPALPGPAVSPVAAPIVAMPNVAVLGTGAVATALTTLFVGAGAHVQVWGRDASHAEWVVEDAAEAHPNGPGTVSAALTAQEALTDASVVVPAVPWGHPLAQVLALAAQWLPGRTVLDVSNPFEMTALGPKLAMVIRGGSAGAQTAALLPAGTAHVHAFTHTRADFLLDGARLGAALPYVSAQAPDDALLALLRATGWVPVRVGSLADSAQIEAGGPWDGAPGAAGLAGILTPLEAREAGLTS</sequence>